<proteinExistence type="predicted"/>
<organism evidence="2 3">
    <name type="scientific">Pendulispora rubella</name>
    <dbReference type="NCBI Taxonomy" id="2741070"/>
    <lineage>
        <taxon>Bacteria</taxon>
        <taxon>Pseudomonadati</taxon>
        <taxon>Myxococcota</taxon>
        <taxon>Myxococcia</taxon>
        <taxon>Myxococcales</taxon>
        <taxon>Sorangiineae</taxon>
        <taxon>Pendulisporaceae</taxon>
        <taxon>Pendulispora</taxon>
    </lineage>
</organism>
<dbReference type="PANTHER" id="PTHR43130">
    <property type="entry name" value="ARAC-FAMILY TRANSCRIPTIONAL REGULATOR"/>
    <property type="match status" value="1"/>
</dbReference>
<dbReference type="SUPFAM" id="SSF52317">
    <property type="entry name" value="Class I glutamine amidotransferase-like"/>
    <property type="match status" value="1"/>
</dbReference>
<evidence type="ECO:0000313" key="2">
    <source>
        <dbReference type="EMBL" id="WXB04740.1"/>
    </source>
</evidence>
<dbReference type="PANTHER" id="PTHR43130:SF3">
    <property type="entry name" value="HTH-TYPE TRANSCRIPTIONAL REGULATOR RV1931C"/>
    <property type="match status" value="1"/>
</dbReference>
<accession>A0ABZ2L6D3</accession>
<dbReference type="InterPro" id="IPR029062">
    <property type="entry name" value="Class_I_gatase-like"/>
</dbReference>
<protein>
    <submittedName>
        <fullName evidence="2">DJ-1/PfpI family protein</fullName>
    </submittedName>
</protein>
<evidence type="ECO:0000313" key="3">
    <source>
        <dbReference type="Proteomes" id="UP001374803"/>
    </source>
</evidence>
<feature type="domain" description="DJ-1/PfpI" evidence="1">
    <location>
        <begin position="101"/>
        <end position="191"/>
    </location>
</feature>
<dbReference type="Proteomes" id="UP001374803">
    <property type="component" value="Chromosome"/>
</dbReference>
<keyword evidence="3" id="KW-1185">Reference proteome</keyword>
<dbReference type="Pfam" id="PF01965">
    <property type="entry name" value="DJ-1_PfpI"/>
    <property type="match status" value="1"/>
</dbReference>
<sequence length="234" mass="25753">MFFPESMSASPCGARSRPSTTFSRYLIRPEQGAQVRPRACRGILVFGNEPAHGNPPIFVQERPHGGEHVAAHVLEAHVHAVGACTRQFFGDGIGDLRRAQTIVVAGWRDVEETPPAPLLDAIRRAADRGARLVSICTGAFVLAAAGVLDTLRATTHWRYVDRLRERYPKITVEPDVLYVDEGRILTSAGLDLCLHIVRCDHGAKIADAVARRLVVPTHREGGQAQFVPKRAFRR</sequence>
<dbReference type="InterPro" id="IPR052158">
    <property type="entry name" value="INH-QAR"/>
</dbReference>
<dbReference type="Gene3D" id="3.40.50.880">
    <property type="match status" value="1"/>
</dbReference>
<name>A0ABZ2L6D3_9BACT</name>
<dbReference type="RefSeq" id="WP_394834385.1">
    <property type="nucleotide sequence ID" value="NZ_CP089929.1"/>
</dbReference>
<evidence type="ECO:0000259" key="1">
    <source>
        <dbReference type="Pfam" id="PF01965"/>
    </source>
</evidence>
<dbReference type="EMBL" id="CP089983">
    <property type="protein sequence ID" value="WXB04740.1"/>
    <property type="molecule type" value="Genomic_DNA"/>
</dbReference>
<dbReference type="CDD" id="cd03137">
    <property type="entry name" value="GATase1_AraC_1"/>
    <property type="match status" value="1"/>
</dbReference>
<gene>
    <name evidence="2" type="ORF">LVJ94_48585</name>
</gene>
<dbReference type="InterPro" id="IPR002818">
    <property type="entry name" value="DJ-1/PfpI"/>
</dbReference>
<reference evidence="2" key="1">
    <citation type="submission" date="2021-12" db="EMBL/GenBank/DDBJ databases">
        <title>Discovery of the Pendulisporaceae a myxobacterial family with distinct sporulation behavior and unique specialized metabolism.</title>
        <authorList>
            <person name="Garcia R."/>
            <person name="Popoff A."/>
            <person name="Bader C.D."/>
            <person name="Loehr J."/>
            <person name="Walesch S."/>
            <person name="Walt C."/>
            <person name="Boldt J."/>
            <person name="Bunk B."/>
            <person name="Haeckl F.J.F.P.J."/>
            <person name="Gunesch A.P."/>
            <person name="Birkelbach J."/>
            <person name="Nuebel U."/>
            <person name="Pietschmann T."/>
            <person name="Bach T."/>
            <person name="Mueller R."/>
        </authorList>
    </citation>
    <scope>NUCLEOTIDE SEQUENCE</scope>
    <source>
        <strain evidence="2">MSr11367</strain>
    </source>
</reference>